<dbReference type="Pfam" id="PF14052">
    <property type="entry name" value="Caps_assemb_Wzi"/>
    <property type="match status" value="1"/>
</dbReference>
<dbReference type="EMBL" id="CP011971">
    <property type="protein sequence ID" value="AMN46106.1"/>
    <property type="molecule type" value="Genomic_DNA"/>
</dbReference>
<evidence type="ECO:0000313" key="2">
    <source>
        <dbReference type="Proteomes" id="UP000070250"/>
    </source>
</evidence>
<dbReference type="STRING" id="465721.ACG33_03070"/>
<reference evidence="1 2" key="1">
    <citation type="submission" date="2015-06" db="EMBL/GenBank/DDBJ databases">
        <title>A Comprehensive Approach to Explore the Metabolic and Phylogenetic Diversity of Bacterial Steroid Degradation in the Environment: Testosterone as an Example.</title>
        <authorList>
            <person name="Yang F.-C."/>
            <person name="Chen Y.-L."/>
            <person name="Yu C.-P."/>
            <person name="Tang S.-L."/>
            <person name="Wang P.-H."/>
            <person name="Ismail W."/>
            <person name="Wang C.-H."/>
            <person name="Yang C.-Y."/>
            <person name="Chiang Y.-R."/>
        </authorList>
    </citation>
    <scope>NUCLEOTIDE SEQUENCE [LARGE SCALE GENOMIC DNA]</scope>
    <source>
        <strain evidence="1 2">DSM 18526</strain>
    </source>
</reference>
<dbReference type="InterPro" id="IPR038636">
    <property type="entry name" value="Wzi_sf"/>
</dbReference>
<evidence type="ECO:0000313" key="1">
    <source>
        <dbReference type="EMBL" id="AMN46106.1"/>
    </source>
</evidence>
<dbReference type="Proteomes" id="UP000070250">
    <property type="component" value="Chromosome"/>
</dbReference>
<dbReference type="AlphaFoldDB" id="A0A127F6M3"/>
<dbReference type="OrthoDB" id="6376030at2"/>
<protein>
    <recommendedName>
        <fullName evidence="3">Capsule assembly Wzi family protein</fullName>
    </recommendedName>
</protein>
<evidence type="ECO:0008006" key="3">
    <source>
        <dbReference type="Google" id="ProtNLM"/>
    </source>
</evidence>
<sequence>MKGRFLNGRIPRILIVSLLVLVAQPPGWARGVSPYLPLNLSPEIERQIERVLILADKSVMSRPIPAAVVLDALPAACRVDEVLCRRVRRYLDRYMQQAGISQASAEIAATDGVATPLPNRRGLLSDSAWQVSAQAYWQPRDHVLLNLGGVAHEDDATPTGSILSLGFDFAQLDIGYRDHWFSPFAHGAMIISTQARTLPSVTLSNYRPISRLGLQYEVFLAEMAHSDRIRFEDGFTAGNPRLAGLRFSIEPAAGWSLGANRMMQFGGGARGGRSVGDFFDALFKPHQNDNRSDTLSQEQEFGNQVAAWTSRFIFPGSIPFTVYLEYAGEDNSYGGDFRLGNAALSMGITFPRLWRRFDLSYETSEWQNGWYVHGIYADGLTEDGRVLGHWGADARAPGDAVGAQSHMLRLGWEPRFGGLMQLRMRTIANESYGSVDYERGYEAGLSYSRTLRGLTAGAEILAGRDVFGDDYGRLAGFVRFGDEWADGGSAAWLDDVSRPRGAELFVDAGVNLSRATIFPGDGSPRHTTSDEVAPHIGLGARRAVSDRSDLGVRVEFDRIDGEALLAVRALDYRYRFRNPLAFSLFIGAARYELATPAYGYYLGAGVQWRDILPQFDLGLDWRYADKVARDKLLASDPAIDPRPDIFYDISGWSLSLSRRF</sequence>
<name>A0A127F6M3_STEDE</name>
<organism evidence="1 2">
    <name type="scientific">Steroidobacter denitrificans</name>
    <dbReference type="NCBI Taxonomy" id="465721"/>
    <lineage>
        <taxon>Bacteria</taxon>
        <taxon>Pseudomonadati</taxon>
        <taxon>Pseudomonadota</taxon>
        <taxon>Gammaproteobacteria</taxon>
        <taxon>Steroidobacterales</taxon>
        <taxon>Steroidobacteraceae</taxon>
        <taxon>Steroidobacter</taxon>
    </lineage>
</organism>
<accession>A0A127F6M3</accession>
<dbReference type="KEGG" id="sdf:ACG33_03070"/>
<dbReference type="InterPro" id="IPR026950">
    <property type="entry name" value="Caps_assemb_Wzi"/>
</dbReference>
<keyword evidence="2" id="KW-1185">Reference proteome</keyword>
<dbReference type="Gene3D" id="2.40.160.130">
    <property type="entry name" value="Capsule assembly protein Wzi"/>
    <property type="match status" value="1"/>
</dbReference>
<gene>
    <name evidence="1" type="ORF">ACG33_03070</name>
</gene>
<proteinExistence type="predicted"/>